<reference evidence="2" key="1">
    <citation type="journal article" date="2022" name="Mol. Ecol. Resour.">
        <title>The genomes of chicory, endive, great burdock and yacon provide insights into Asteraceae palaeo-polyploidization history and plant inulin production.</title>
        <authorList>
            <person name="Fan W."/>
            <person name="Wang S."/>
            <person name="Wang H."/>
            <person name="Wang A."/>
            <person name="Jiang F."/>
            <person name="Liu H."/>
            <person name="Zhao H."/>
            <person name="Xu D."/>
            <person name="Zhang Y."/>
        </authorList>
    </citation>
    <scope>NUCLEOTIDE SEQUENCE [LARGE SCALE GENOMIC DNA]</scope>
    <source>
        <strain evidence="2">cv. Yunnan</strain>
    </source>
</reference>
<reference evidence="1 2" key="2">
    <citation type="journal article" date="2022" name="Mol. Ecol. Resour.">
        <title>The genomes of chicory, endive, great burdock and yacon provide insights into Asteraceae paleo-polyploidization history and plant inulin production.</title>
        <authorList>
            <person name="Fan W."/>
            <person name="Wang S."/>
            <person name="Wang H."/>
            <person name="Wang A."/>
            <person name="Jiang F."/>
            <person name="Liu H."/>
            <person name="Zhao H."/>
            <person name="Xu D."/>
            <person name="Zhang Y."/>
        </authorList>
    </citation>
    <scope>NUCLEOTIDE SEQUENCE [LARGE SCALE GENOMIC DNA]</scope>
    <source>
        <strain evidence="2">cv. Yunnan</strain>
        <tissue evidence="1">Leaves</tissue>
    </source>
</reference>
<comment type="caution">
    <text evidence="1">The sequence shown here is derived from an EMBL/GenBank/DDBJ whole genome shotgun (WGS) entry which is preliminary data.</text>
</comment>
<dbReference type="Proteomes" id="UP001056120">
    <property type="component" value="Linkage Group LG16"/>
</dbReference>
<evidence type="ECO:0000313" key="1">
    <source>
        <dbReference type="EMBL" id="KAI3773675.1"/>
    </source>
</evidence>
<gene>
    <name evidence="1" type="ORF">L1987_48205</name>
</gene>
<evidence type="ECO:0000313" key="2">
    <source>
        <dbReference type="Proteomes" id="UP001056120"/>
    </source>
</evidence>
<keyword evidence="2" id="KW-1185">Reference proteome</keyword>
<name>A0ACB9FS79_9ASTR</name>
<sequence length="208" mass="23533">MHPVQKSNKLNNVHNKDTMGNGKKINGVYSGPFMPLGGSVEDMLKEHDRQIQAAIRKAHAESVRIGVGELKAQSKAQGPLIVRKYNPQEENGFAYYNSEIQKSVVEKLTNNLKDDVVGTSLRMVLSHMDPALKMPMTNMHRVQESTKLNNVRIKDKMGNGKKTNRVYSRPLMPPDGSIEDMLKETKVKLKQQLGKHMQPWPKVVRHKT</sequence>
<accession>A0ACB9FS79</accession>
<protein>
    <submittedName>
        <fullName evidence="1">Uncharacterized protein</fullName>
    </submittedName>
</protein>
<proteinExistence type="predicted"/>
<organism evidence="1 2">
    <name type="scientific">Smallanthus sonchifolius</name>
    <dbReference type="NCBI Taxonomy" id="185202"/>
    <lineage>
        <taxon>Eukaryota</taxon>
        <taxon>Viridiplantae</taxon>
        <taxon>Streptophyta</taxon>
        <taxon>Embryophyta</taxon>
        <taxon>Tracheophyta</taxon>
        <taxon>Spermatophyta</taxon>
        <taxon>Magnoliopsida</taxon>
        <taxon>eudicotyledons</taxon>
        <taxon>Gunneridae</taxon>
        <taxon>Pentapetalae</taxon>
        <taxon>asterids</taxon>
        <taxon>campanulids</taxon>
        <taxon>Asterales</taxon>
        <taxon>Asteraceae</taxon>
        <taxon>Asteroideae</taxon>
        <taxon>Heliantheae alliance</taxon>
        <taxon>Millerieae</taxon>
        <taxon>Smallanthus</taxon>
    </lineage>
</organism>
<dbReference type="EMBL" id="CM042033">
    <property type="protein sequence ID" value="KAI3773675.1"/>
    <property type="molecule type" value="Genomic_DNA"/>
</dbReference>